<dbReference type="InterPro" id="IPR036388">
    <property type="entry name" value="WH-like_DNA-bd_sf"/>
</dbReference>
<dbReference type="SUPFAM" id="SSF46689">
    <property type="entry name" value="Homeodomain-like"/>
    <property type="match status" value="1"/>
</dbReference>
<comment type="subcellular location">
    <subcellularLocation>
        <location evidence="1">Nucleus</location>
    </subcellularLocation>
</comment>
<name>A0A8J5TM80_HOMAM</name>
<protein>
    <submittedName>
        <fullName evidence="3">Putative Transposable element Tc1 transposase-like 20</fullName>
    </submittedName>
</protein>
<evidence type="ECO:0000259" key="2">
    <source>
        <dbReference type="Pfam" id="PF01498"/>
    </source>
</evidence>
<dbReference type="AlphaFoldDB" id="A0A8J5TM80"/>
<keyword evidence="4" id="KW-1185">Reference proteome</keyword>
<sequence>MDTTQQSLTTRDQIIARREEGLTVRAITDQLAVSTSTVKRCIRRYAETERRPRPQLTTQGEYAAIRAAIRNNPFSNPVAIREALHLVSAQTVRSRLHEAGIQHRVPAIKERLTDQHRTGSRQFASNMWGRTWSFGRE</sequence>
<feature type="domain" description="Transposase Tc1-like" evidence="2">
    <location>
        <begin position="64"/>
        <end position="125"/>
    </location>
</feature>
<dbReference type="InterPro" id="IPR002492">
    <property type="entry name" value="Transposase_Tc1-like"/>
</dbReference>
<reference evidence="3" key="1">
    <citation type="journal article" date="2021" name="Sci. Adv.">
        <title>The American lobster genome reveals insights on longevity, neural, and immune adaptations.</title>
        <authorList>
            <person name="Polinski J.M."/>
            <person name="Zimin A.V."/>
            <person name="Clark K.F."/>
            <person name="Kohn A.B."/>
            <person name="Sadowski N."/>
            <person name="Timp W."/>
            <person name="Ptitsyn A."/>
            <person name="Khanna P."/>
            <person name="Romanova D.Y."/>
            <person name="Williams P."/>
            <person name="Greenwood S.J."/>
            <person name="Moroz L.L."/>
            <person name="Walt D.R."/>
            <person name="Bodnar A.G."/>
        </authorList>
    </citation>
    <scope>NUCLEOTIDE SEQUENCE</scope>
    <source>
        <strain evidence="3">GMGI-L3</strain>
    </source>
</reference>
<dbReference type="GO" id="GO:0006313">
    <property type="term" value="P:DNA transposition"/>
    <property type="evidence" value="ECO:0007669"/>
    <property type="project" value="InterPro"/>
</dbReference>
<evidence type="ECO:0000313" key="4">
    <source>
        <dbReference type="Proteomes" id="UP000747542"/>
    </source>
</evidence>
<dbReference type="GO" id="GO:0003677">
    <property type="term" value="F:DNA binding"/>
    <property type="evidence" value="ECO:0007669"/>
    <property type="project" value="InterPro"/>
</dbReference>
<dbReference type="Gene3D" id="1.10.10.10">
    <property type="entry name" value="Winged helix-like DNA-binding domain superfamily/Winged helix DNA-binding domain"/>
    <property type="match status" value="1"/>
</dbReference>
<evidence type="ECO:0000313" key="3">
    <source>
        <dbReference type="EMBL" id="KAG7175263.1"/>
    </source>
</evidence>
<accession>A0A8J5TM80</accession>
<dbReference type="Pfam" id="PF13384">
    <property type="entry name" value="HTH_23"/>
    <property type="match status" value="1"/>
</dbReference>
<dbReference type="InterPro" id="IPR009057">
    <property type="entry name" value="Homeodomain-like_sf"/>
</dbReference>
<proteinExistence type="predicted"/>
<evidence type="ECO:0000256" key="1">
    <source>
        <dbReference type="ARBA" id="ARBA00004123"/>
    </source>
</evidence>
<comment type="caution">
    <text evidence="3">The sequence shown here is derived from an EMBL/GenBank/DDBJ whole genome shotgun (WGS) entry which is preliminary data.</text>
</comment>
<dbReference type="Proteomes" id="UP000747542">
    <property type="component" value="Unassembled WGS sequence"/>
</dbReference>
<dbReference type="EMBL" id="JAHLQT010006108">
    <property type="protein sequence ID" value="KAG7175263.1"/>
    <property type="molecule type" value="Genomic_DNA"/>
</dbReference>
<organism evidence="3 4">
    <name type="scientific">Homarus americanus</name>
    <name type="common">American lobster</name>
    <dbReference type="NCBI Taxonomy" id="6706"/>
    <lineage>
        <taxon>Eukaryota</taxon>
        <taxon>Metazoa</taxon>
        <taxon>Ecdysozoa</taxon>
        <taxon>Arthropoda</taxon>
        <taxon>Crustacea</taxon>
        <taxon>Multicrustacea</taxon>
        <taxon>Malacostraca</taxon>
        <taxon>Eumalacostraca</taxon>
        <taxon>Eucarida</taxon>
        <taxon>Decapoda</taxon>
        <taxon>Pleocyemata</taxon>
        <taxon>Astacidea</taxon>
        <taxon>Nephropoidea</taxon>
        <taxon>Nephropidae</taxon>
        <taxon>Homarus</taxon>
    </lineage>
</organism>
<dbReference type="Pfam" id="PF01498">
    <property type="entry name" value="HTH_Tnp_Tc3_2"/>
    <property type="match status" value="1"/>
</dbReference>
<gene>
    <name evidence="3" type="primary">tc1a-L20</name>
    <name evidence="3" type="ORF">Hamer_G001303</name>
</gene>
<dbReference type="GO" id="GO:0015074">
    <property type="term" value="P:DNA integration"/>
    <property type="evidence" value="ECO:0007669"/>
    <property type="project" value="InterPro"/>
</dbReference>
<dbReference type="GO" id="GO:0005634">
    <property type="term" value="C:nucleus"/>
    <property type="evidence" value="ECO:0007669"/>
    <property type="project" value="UniProtKB-SubCell"/>
</dbReference>